<dbReference type="RefSeq" id="WP_345355273.1">
    <property type="nucleotide sequence ID" value="NZ_BAABII010000001.1"/>
</dbReference>
<organism evidence="2 3">
    <name type="scientific">Saccharopolyspora cebuensis</name>
    <dbReference type="NCBI Taxonomy" id="418759"/>
    <lineage>
        <taxon>Bacteria</taxon>
        <taxon>Bacillati</taxon>
        <taxon>Actinomycetota</taxon>
        <taxon>Actinomycetes</taxon>
        <taxon>Pseudonocardiales</taxon>
        <taxon>Pseudonocardiaceae</taxon>
        <taxon>Saccharopolyspora</taxon>
    </lineage>
</organism>
<dbReference type="InterPro" id="IPR051531">
    <property type="entry name" value="N-acetyltransferase"/>
</dbReference>
<evidence type="ECO:0000313" key="3">
    <source>
        <dbReference type="Proteomes" id="UP001564626"/>
    </source>
</evidence>
<feature type="domain" description="N-acetyltransferase" evidence="1">
    <location>
        <begin position="3"/>
        <end position="144"/>
    </location>
</feature>
<name>A0ABV4CP18_9PSEU</name>
<dbReference type="InterPro" id="IPR000182">
    <property type="entry name" value="GNAT_dom"/>
</dbReference>
<dbReference type="Pfam" id="PF13302">
    <property type="entry name" value="Acetyltransf_3"/>
    <property type="match status" value="1"/>
</dbReference>
<dbReference type="GO" id="GO:0016746">
    <property type="term" value="F:acyltransferase activity"/>
    <property type="evidence" value="ECO:0007669"/>
    <property type="project" value="UniProtKB-KW"/>
</dbReference>
<protein>
    <submittedName>
        <fullName evidence="2">GNAT family N-acetyltransferase</fullName>
        <ecNumber evidence="2">2.3.-.-</ecNumber>
    </submittedName>
</protein>
<dbReference type="InterPro" id="IPR016181">
    <property type="entry name" value="Acyl_CoA_acyltransferase"/>
</dbReference>
<dbReference type="EMBL" id="JBGEHV010000038">
    <property type="protein sequence ID" value="MEY8041546.1"/>
    <property type="molecule type" value="Genomic_DNA"/>
</dbReference>
<dbReference type="PANTHER" id="PTHR43792:SF1">
    <property type="entry name" value="N-ACETYLTRANSFERASE DOMAIN-CONTAINING PROTEIN"/>
    <property type="match status" value="1"/>
</dbReference>
<evidence type="ECO:0000259" key="1">
    <source>
        <dbReference type="PROSITE" id="PS51186"/>
    </source>
</evidence>
<reference evidence="2 3" key="1">
    <citation type="submission" date="2024-08" db="EMBL/GenBank/DDBJ databases">
        <title>Genome mining of Saccharopolyspora cebuensis PGLac3 from Nigerian medicinal plant.</title>
        <authorList>
            <person name="Ezeobiora C.E."/>
            <person name="Igbokwe N.H."/>
            <person name="Amin D.H."/>
            <person name="Mendie U.E."/>
        </authorList>
    </citation>
    <scope>NUCLEOTIDE SEQUENCE [LARGE SCALE GENOMIC DNA]</scope>
    <source>
        <strain evidence="2 3">PGLac3</strain>
    </source>
</reference>
<dbReference type="SUPFAM" id="SSF55729">
    <property type="entry name" value="Acyl-CoA N-acyltransferases (Nat)"/>
    <property type="match status" value="1"/>
</dbReference>
<keyword evidence="3" id="KW-1185">Reference proteome</keyword>
<dbReference type="PROSITE" id="PS51186">
    <property type="entry name" value="GNAT"/>
    <property type="match status" value="1"/>
</dbReference>
<dbReference type="PANTHER" id="PTHR43792">
    <property type="entry name" value="GNAT FAMILY, PUTATIVE (AFU_ORTHOLOGUE AFUA_3G00765)-RELATED-RELATED"/>
    <property type="match status" value="1"/>
</dbReference>
<accession>A0ABV4CP18</accession>
<dbReference type="Gene3D" id="3.40.630.30">
    <property type="match status" value="1"/>
</dbReference>
<keyword evidence="2" id="KW-0808">Transferase</keyword>
<sequence>MGVLLRPARDEDADAYVRLWTDPEVRRFLGGPLEPARVAARLRGLAGCPGVLTAEVGGIVVGTVSVEPDSRFAAPEISYAFLPEHGGRGHARAAVGAVLRRWPAAVAVTQVANIRSQRLLTALGMAEVARFAEFGAVQALHRVVTGARGCACR</sequence>
<evidence type="ECO:0000313" key="2">
    <source>
        <dbReference type="EMBL" id="MEY8041546.1"/>
    </source>
</evidence>
<keyword evidence="2" id="KW-0012">Acyltransferase</keyword>
<comment type="caution">
    <text evidence="2">The sequence shown here is derived from an EMBL/GenBank/DDBJ whole genome shotgun (WGS) entry which is preliminary data.</text>
</comment>
<proteinExistence type="predicted"/>
<gene>
    <name evidence="2" type="ORF">AB8O55_19240</name>
</gene>
<dbReference type="EC" id="2.3.-.-" evidence="2"/>
<dbReference type="Proteomes" id="UP001564626">
    <property type="component" value="Unassembled WGS sequence"/>
</dbReference>